<dbReference type="Pfam" id="PF13298">
    <property type="entry name" value="LigD_N"/>
    <property type="match status" value="1"/>
</dbReference>
<keyword evidence="13" id="KW-0239">DNA-directed DNA polymerase</keyword>
<evidence type="ECO:0000256" key="3">
    <source>
        <dbReference type="ARBA" id="ARBA00022598"/>
    </source>
</evidence>
<evidence type="ECO:0000256" key="6">
    <source>
        <dbReference type="ARBA" id="ARBA00022722"/>
    </source>
</evidence>
<dbReference type="CDD" id="cd07971">
    <property type="entry name" value="OBF_DNA_ligase_LigD"/>
    <property type="match status" value="1"/>
</dbReference>
<dbReference type="GO" id="GO:0003910">
    <property type="term" value="F:DNA ligase (ATP) activity"/>
    <property type="evidence" value="ECO:0007669"/>
    <property type="project" value="UniProtKB-EC"/>
</dbReference>
<comment type="cofactor">
    <cofactor evidence="1">
        <name>Mn(2+)</name>
        <dbReference type="ChEBI" id="CHEBI:29035"/>
    </cofactor>
</comment>
<dbReference type="EMBL" id="LODU01000012">
    <property type="protein sequence ID" value="POH34245.1"/>
    <property type="molecule type" value="Genomic_DNA"/>
</dbReference>
<feature type="domain" description="ATP-dependent DNA ligase family profile" evidence="22">
    <location>
        <begin position="332"/>
        <end position="457"/>
    </location>
</feature>
<dbReference type="Pfam" id="PF01068">
    <property type="entry name" value="DNA_ligase_A_M"/>
    <property type="match status" value="1"/>
</dbReference>
<dbReference type="RefSeq" id="WP_097524438.1">
    <property type="nucleotide sequence ID" value="NZ_LODU01000012.1"/>
</dbReference>
<keyword evidence="4" id="KW-0808">Transferase</keyword>
<keyword evidence="15" id="KW-0233">DNA recombination</keyword>
<dbReference type="GO" id="GO:0046872">
    <property type="term" value="F:metal ion binding"/>
    <property type="evidence" value="ECO:0007669"/>
    <property type="project" value="UniProtKB-KW"/>
</dbReference>
<dbReference type="NCBIfam" id="TIGR02777">
    <property type="entry name" value="LigD_PE_dom"/>
    <property type="match status" value="1"/>
</dbReference>
<protein>
    <recommendedName>
        <fullName evidence="2">DNA ligase (ATP)</fullName>
        <ecNumber evidence="2">6.5.1.1</ecNumber>
    </recommendedName>
    <alternativeName>
        <fullName evidence="19">NHEJ DNA polymerase</fullName>
    </alternativeName>
</protein>
<evidence type="ECO:0000256" key="19">
    <source>
        <dbReference type="ARBA" id="ARBA00029943"/>
    </source>
</evidence>
<evidence type="ECO:0000313" key="23">
    <source>
        <dbReference type="EMBL" id="POH34245.1"/>
    </source>
</evidence>
<keyword evidence="6" id="KW-0540">Nuclease</keyword>
<dbReference type="InterPro" id="IPR012310">
    <property type="entry name" value="DNA_ligase_ATP-dep_cent"/>
</dbReference>
<dbReference type="GO" id="GO:0005524">
    <property type="term" value="F:ATP binding"/>
    <property type="evidence" value="ECO:0007669"/>
    <property type="project" value="UniProtKB-KW"/>
</dbReference>
<dbReference type="InterPro" id="IPR014146">
    <property type="entry name" value="LigD_ligase_dom"/>
</dbReference>
<dbReference type="GO" id="GO:0003887">
    <property type="term" value="F:DNA-directed DNA polymerase activity"/>
    <property type="evidence" value="ECO:0007669"/>
    <property type="project" value="UniProtKB-KW"/>
</dbReference>
<evidence type="ECO:0000256" key="1">
    <source>
        <dbReference type="ARBA" id="ARBA00001936"/>
    </source>
</evidence>
<keyword evidence="11" id="KW-0269">Exonuclease</keyword>
<accession>A0A2S3YRN0</accession>
<evidence type="ECO:0000256" key="4">
    <source>
        <dbReference type="ARBA" id="ARBA00022679"/>
    </source>
</evidence>
<feature type="region of interest" description="Disordered" evidence="21">
    <location>
        <begin position="1"/>
        <end position="28"/>
    </location>
</feature>
<dbReference type="PROSITE" id="PS50160">
    <property type="entry name" value="DNA_LIGASE_A3"/>
    <property type="match status" value="1"/>
</dbReference>
<dbReference type="InterPro" id="IPR014143">
    <property type="entry name" value="NHEJ_ligase_prk"/>
</dbReference>
<evidence type="ECO:0000256" key="5">
    <source>
        <dbReference type="ARBA" id="ARBA00022695"/>
    </source>
</evidence>
<reference evidence="23 24" key="1">
    <citation type="journal article" date="2014" name="Syst. Appl. Microbiol.">
        <title>Microsymbionts of Phaseolus vulgaris in acid and alkaline soils of Mexico.</title>
        <authorList>
            <person name="Verastegui-Valdes M.M."/>
            <person name="Zhang Y.J."/>
            <person name="Rivera-Orduna F.N."/>
            <person name="Cheng H.P."/>
            <person name="Sui X.H."/>
            <person name="Wang E.T."/>
        </authorList>
    </citation>
    <scope>NUCLEOTIDE SEQUENCE [LARGE SCALE GENOMIC DNA]</scope>
    <source>
        <strain evidence="23 24">FG01</strain>
    </source>
</reference>
<feature type="compositionally biased region" description="Basic residues" evidence="21">
    <location>
        <begin position="197"/>
        <end position="207"/>
    </location>
</feature>
<evidence type="ECO:0000256" key="12">
    <source>
        <dbReference type="ARBA" id="ARBA00022840"/>
    </source>
</evidence>
<dbReference type="Gene3D" id="3.30.1490.70">
    <property type="match status" value="1"/>
</dbReference>
<dbReference type="Pfam" id="PF21686">
    <property type="entry name" value="LigD_Prim-Pol"/>
    <property type="match status" value="1"/>
</dbReference>
<dbReference type="Gene3D" id="3.90.920.10">
    <property type="entry name" value="DNA primase, PRIM domain"/>
    <property type="match status" value="1"/>
</dbReference>
<proteinExistence type="predicted"/>
<dbReference type="PANTHER" id="PTHR42705">
    <property type="entry name" value="BIFUNCTIONAL NON-HOMOLOGOUS END JOINING PROTEIN LIGD"/>
    <property type="match status" value="1"/>
</dbReference>
<evidence type="ECO:0000256" key="18">
    <source>
        <dbReference type="ARBA" id="ARBA00023268"/>
    </source>
</evidence>
<dbReference type="InterPro" id="IPR012309">
    <property type="entry name" value="DNA_ligase_ATP-dep_C"/>
</dbReference>
<keyword evidence="7" id="KW-0479">Metal-binding</keyword>
<dbReference type="SUPFAM" id="SSF50249">
    <property type="entry name" value="Nucleic acid-binding proteins"/>
    <property type="match status" value="1"/>
</dbReference>
<evidence type="ECO:0000256" key="9">
    <source>
        <dbReference type="ARBA" id="ARBA00022763"/>
    </source>
</evidence>
<comment type="catalytic activity">
    <reaction evidence="20">
        <text>ATP + (deoxyribonucleotide)n-3'-hydroxyl + 5'-phospho-(deoxyribonucleotide)m = (deoxyribonucleotide)n+m + AMP + diphosphate.</text>
        <dbReference type="EC" id="6.5.1.1"/>
    </reaction>
</comment>
<dbReference type="Gene3D" id="2.40.50.140">
    <property type="entry name" value="Nucleic acid-binding proteins"/>
    <property type="match status" value="1"/>
</dbReference>
<dbReference type="Gene3D" id="3.30.470.30">
    <property type="entry name" value="DNA ligase/mRNA capping enzyme"/>
    <property type="match status" value="1"/>
</dbReference>
<keyword evidence="5" id="KW-0548">Nucleotidyltransferase</keyword>
<comment type="caution">
    <text evidence="23">The sequence shown here is derived from an EMBL/GenBank/DDBJ whole genome shotgun (WGS) entry which is preliminary data.</text>
</comment>
<name>A0A2S3YRN0_9HYPH</name>
<dbReference type="GO" id="GO:0006281">
    <property type="term" value="P:DNA repair"/>
    <property type="evidence" value="ECO:0007669"/>
    <property type="project" value="UniProtKB-KW"/>
</dbReference>
<dbReference type="EC" id="6.5.1.1" evidence="2"/>
<evidence type="ECO:0000256" key="7">
    <source>
        <dbReference type="ARBA" id="ARBA00022723"/>
    </source>
</evidence>
<evidence type="ECO:0000256" key="14">
    <source>
        <dbReference type="ARBA" id="ARBA00023125"/>
    </source>
</evidence>
<evidence type="ECO:0000256" key="13">
    <source>
        <dbReference type="ARBA" id="ARBA00022932"/>
    </source>
</evidence>
<dbReference type="InterPro" id="IPR014145">
    <property type="entry name" value="LigD_pol_dom"/>
</dbReference>
<dbReference type="NCBIfam" id="TIGR02779">
    <property type="entry name" value="NHEJ_ligase_lig"/>
    <property type="match status" value="1"/>
</dbReference>
<dbReference type="InterPro" id="IPR014144">
    <property type="entry name" value="LigD_PE_domain"/>
</dbReference>
<organism evidence="23 24">
    <name type="scientific">Sinorhizobium americanum</name>
    <dbReference type="NCBI Taxonomy" id="194963"/>
    <lineage>
        <taxon>Bacteria</taxon>
        <taxon>Pseudomonadati</taxon>
        <taxon>Pseudomonadota</taxon>
        <taxon>Alphaproteobacteria</taxon>
        <taxon>Hyphomicrobiales</taxon>
        <taxon>Rhizobiaceae</taxon>
        <taxon>Sinorhizobium/Ensifer group</taxon>
        <taxon>Sinorhizobium</taxon>
    </lineage>
</organism>
<evidence type="ECO:0000256" key="8">
    <source>
        <dbReference type="ARBA" id="ARBA00022741"/>
    </source>
</evidence>
<dbReference type="NCBIfam" id="NF004628">
    <property type="entry name" value="PRK05972.1"/>
    <property type="match status" value="1"/>
</dbReference>
<dbReference type="PANTHER" id="PTHR42705:SF2">
    <property type="entry name" value="BIFUNCTIONAL NON-HOMOLOGOUS END JOINING PROTEIN LIGD"/>
    <property type="match status" value="1"/>
</dbReference>
<feature type="region of interest" description="Disordered" evidence="21">
    <location>
        <begin position="186"/>
        <end position="233"/>
    </location>
</feature>
<dbReference type="GO" id="GO:0004527">
    <property type="term" value="F:exonuclease activity"/>
    <property type="evidence" value="ECO:0007669"/>
    <property type="project" value="UniProtKB-KW"/>
</dbReference>
<dbReference type="Pfam" id="PF04679">
    <property type="entry name" value="DNA_ligase_A_C"/>
    <property type="match status" value="1"/>
</dbReference>
<evidence type="ECO:0000259" key="22">
    <source>
        <dbReference type="PROSITE" id="PS50160"/>
    </source>
</evidence>
<dbReference type="CDD" id="cd04862">
    <property type="entry name" value="PaeLigD_Pol_like"/>
    <property type="match status" value="1"/>
</dbReference>
<dbReference type="SUPFAM" id="SSF56091">
    <property type="entry name" value="DNA ligase/mRNA capping enzyme, catalytic domain"/>
    <property type="match status" value="1"/>
</dbReference>
<dbReference type="CDD" id="cd07906">
    <property type="entry name" value="Adenylation_DNA_ligase_LigD_LigC"/>
    <property type="match status" value="1"/>
</dbReference>
<dbReference type="GO" id="GO:0003677">
    <property type="term" value="F:DNA binding"/>
    <property type="evidence" value="ECO:0007669"/>
    <property type="project" value="UniProtKB-KW"/>
</dbReference>
<keyword evidence="8" id="KW-0547">Nucleotide-binding</keyword>
<keyword evidence="16" id="KW-0234">DNA repair</keyword>
<keyword evidence="14" id="KW-0238">DNA-binding</keyword>
<evidence type="ECO:0000256" key="20">
    <source>
        <dbReference type="ARBA" id="ARBA00034003"/>
    </source>
</evidence>
<evidence type="ECO:0000256" key="11">
    <source>
        <dbReference type="ARBA" id="ARBA00022839"/>
    </source>
</evidence>
<sequence length="850" mass="93752">MGLETYREKRDFASTPEPKGGRARRSGNSFVVQKHDATRLHYDFRLEMDGVLKSWAVTKGPSLVPGEKRLAVHVEDHPLEYGDFEGTIPKGEYGGGTVILWDRGTWTPIGDARRGYAKGHLDFELSGEKLGGRWHLVRMAGKPREKRENWLLIKGDDEAARSEQDPDILEERPESVLTGREIKDVAGEEPGWSSKTGRIRKRARGRKTAASPGQEPEAASNVPDPAKFKGAKRAPLPDFVEPSLATLVASAPAGERWLHEIKFDGYRLQARIEAGRTKLLTRGGLDWTRRFGKALVSALQALPVGTALIDGEVVVETGSGASDFSGLQADLSEGRSDRFRFYVFDLLYLDGYDLRALPLVKRKELLGQLISEGDGLIRFSSHFEEEGSLVLRHACRLSLEGIVSKQRDAPYRAGRNKSWVKSKCSARQEFVVAGYVPSTTSRKAIGSLVLGVYQGGKLHHVGRVGTGFTVAVAEELFKRLDRLRTPESPFAARLAAEDARQVRYVRPELVAEVEFRAWTADGLLRHASFRGLREDKPARDIVRETPKSAAVAPKAPRRTVKLTHPDRFYWPDEGVTKEGLADYYSEVWRFVGPHIVGRPLALVRCPNGITGETFFQKHAWKGLNPNIVLVNDPKDPPDEQLLSIRDLDGLMGLVQSAVLEIHPWGSTVADWERPDTIIMDLDPGEDVPFEAVIEAALETAGRLKAAGLVPFVKTSGGKGLHVVAPLKPKAEWPAVKAFTKLVADAMASDSPDRFVSTISKSKRRGKILVDYLRNQRGATAVAPYSTRARPGAAVSMPLSWDELAPSIGPAYFTVENTPTRLASLHTDPWADFRAAAVPLKEAKAGRRRAA</sequence>
<dbReference type="InterPro" id="IPR012340">
    <property type="entry name" value="NA-bd_OB-fold"/>
</dbReference>
<keyword evidence="10" id="KW-0378">Hydrolase</keyword>
<dbReference type="GO" id="GO:0006310">
    <property type="term" value="P:DNA recombination"/>
    <property type="evidence" value="ECO:0007669"/>
    <property type="project" value="UniProtKB-KW"/>
</dbReference>
<evidence type="ECO:0000256" key="2">
    <source>
        <dbReference type="ARBA" id="ARBA00012727"/>
    </source>
</evidence>
<dbReference type="NCBIfam" id="TIGR02776">
    <property type="entry name" value="NHEJ_ligase_prk"/>
    <property type="match status" value="1"/>
</dbReference>
<dbReference type="InterPro" id="IPR033651">
    <property type="entry name" value="PaeLigD_Pol-like"/>
</dbReference>
<dbReference type="AlphaFoldDB" id="A0A2S3YRN0"/>
<evidence type="ECO:0000313" key="24">
    <source>
        <dbReference type="Proteomes" id="UP000237511"/>
    </source>
</evidence>
<keyword evidence="18" id="KW-0511">Multifunctional enzyme</keyword>
<keyword evidence="12" id="KW-0067">ATP-binding</keyword>
<evidence type="ECO:0000256" key="10">
    <source>
        <dbReference type="ARBA" id="ARBA00022801"/>
    </source>
</evidence>
<keyword evidence="17" id="KW-0464">Manganese</keyword>
<evidence type="ECO:0000256" key="21">
    <source>
        <dbReference type="SAM" id="MobiDB-lite"/>
    </source>
</evidence>
<evidence type="ECO:0000256" key="16">
    <source>
        <dbReference type="ARBA" id="ARBA00023204"/>
    </source>
</evidence>
<evidence type="ECO:0000256" key="15">
    <source>
        <dbReference type="ARBA" id="ARBA00023172"/>
    </source>
</evidence>
<keyword evidence="9" id="KW-0227">DNA damage</keyword>
<keyword evidence="3 23" id="KW-0436">Ligase</keyword>
<gene>
    <name evidence="23" type="ORF">ATY31_07185</name>
</gene>
<dbReference type="InterPro" id="IPR052171">
    <property type="entry name" value="NHEJ_LigD"/>
</dbReference>
<feature type="compositionally biased region" description="Basic and acidic residues" evidence="21">
    <location>
        <begin position="1"/>
        <end position="12"/>
    </location>
</feature>
<evidence type="ECO:0000256" key="17">
    <source>
        <dbReference type="ARBA" id="ARBA00023211"/>
    </source>
</evidence>
<dbReference type="NCBIfam" id="TIGR02778">
    <property type="entry name" value="ligD_pol"/>
    <property type="match status" value="1"/>
</dbReference>
<dbReference type="Proteomes" id="UP000237511">
    <property type="component" value="Unassembled WGS sequence"/>
</dbReference>